<feature type="transmembrane region" description="Helical" evidence="1">
    <location>
        <begin position="30"/>
        <end position="52"/>
    </location>
</feature>
<dbReference type="AlphaFoldDB" id="A0A9D9HQN5"/>
<keyword evidence="1" id="KW-0472">Membrane</keyword>
<reference evidence="2" key="1">
    <citation type="submission" date="2020-10" db="EMBL/GenBank/DDBJ databases">
        <authorList>
            <person name="Gilroy R."/>
        </authorList>
    </citation>
    <scope>NUCLEOTIDE SEQUENCE</scope>
    <source>
        <strain evidence="2">10532</strain>
    </source>
</reference>
<comment type="subcellular location">
    <subcellularLocation>
        <location evidence="1">Cell membrane</location>
        <topology evidence="1">Multi-pass membrane protein</topology>
    </subcellularLocation>
</comment>
<dbReference type="EMBL" id="JADIMM010000093">
    <property type="protein sequence ID" value="MBO8458187.1"/>
    <property type="molecule type" value="Genomic_DNA"/>
</dbReference>
<evidence type="ECO:0000313" key="3">
    <source>
        <dbReference type="Proteomes" id="UP000823638"/>
    </source>
</evidence>
<keyword evidence="1" id="KW-0813">Transport</keyword>
<dbReference type="GO" id="GO:0005886">
    <property type="term" value="C:plasma membrane"/>
    <property type="evidence" value="ECO:0007669"/>
    <property type="project" value="UniProtKB-SubCell"/>
</dbReference>
<feature type="transmembrane region" description="Helical" evidence="1">
    <location>
        <begin position="198"/>
        <end position="223"/>
    </location>
</feature>
<dbReference type="GO" id="GO:0022857">
    <property type="term" value="F:transmembrane transporter activity"/>
    <property type="evidence" value="ECO:0007669"/>
    <property type="project" value="UniProtKB-UniRule"/>
</dbReference>
<dbReference type="Pfam" id="PF02592">
    <property type="entry name" value="Vut_1"/>
    <property type="match status" value="1"/>
</dbReference>
<name>A0A9D9HQN5_9SPIR</name>
<evidence type="ECO:0000256" key="1">
    <source>
        <dbReference type="HAMAP-Rule" id="MF_02088"/>
    </source>
</evidence>
<comment type="caution">
    <text evidence="2">The sequence shown here is derived from an EMBL/GenBank/DDBJ whole genome shotgun (WGS) entry which is preliminary data.</text>
</comment>
<dbReference type="NCBIfam" id="TIGR00697">
    <property type="entry name" value="queuosine precursor transporter"/>
    <property type="match status" value="1"/>
</dbReference>
<protein>
    <recommendedName>
        <fullName evidence="1">Probable queuosine precursor transporter</fullName>
        <shortName evidence="1">Q precursor transporter</shortName>
    </recommendedName>
</protein>
<dbReference type="PANTHER" id="PTHR34300:SF2">
    <property type="entry name" value="QUEUOSINE PRECURSOR TRANSPORTER-RELATED"/>
    <property type="match status" value="1"/>
</dbReference>
<dbReference type="HAMAP" id="MF_02088">
    <property type="entry name" value="Q_prec_transport"/>
    <property type="match status" value="1"/>
</dbReference>
<dbReference type="PANTHER" id="PTHR34300">
    <property type="entry name" value="QUEUOSINE PRECURSOR TRANSPORTER-RELATED"/>
    <property type="match status" value="1"/>
</dbReference>
<comment type="similarity">
    <text evidence="1">Belongs to the vitamin uptake transporter (VUT/ECF) (TC 2.A.88) family. Q precursor transporter subfamily.</text>
</comment>
<comment type="function">
    <text evidence="1">Involved in the import of queuosine (Q) precursors, required for Q precursor salvage.</text>
</comment>
<keyword evidence="1" id="KW-0812">Transmembrane</keyword>
<sequence>MKNEFLLVLSLILCFGTVVLLVKILKKQGLFMWTVFATITANIEVLIVVNAFGMEQTLGNVMFASSFLVTDIISECYGKKEANKAVFVGCLTSVFFIIFSQLWLCFTPAPSDWAMPSIRSIFSNTPQVMVAGLAAYCISQFFDVWLYHKWWNITEKKTGNKKGFLWLRNNGSTLVSQFINTVIFSFGAFWNLHEFKTLIAITISSYVIYIFTSLADTPFLYLARKIIEKDSGKSDLN</sequence>
<dbReference type="InterPro" id="IPR003744">
    <property type="entry name" value="YhhQ"/>
</dbReference>
<feature type="transmembrane region" description="Helical" evidence="1">
    <location>
        <begin position="85"/>
        <end position="109"/>
    </location>
</feature>
<reference evidence="2" key="2">
    <citation type="journal article" date="2021" name="PeerJ">
        <title>Extensive microbial diversity within the chicken gut microbiome revealed by metagenomics and culture.</title>
        <authorList>
            <person name="Gilroy R."/>
            <person name="Ravi A."/>
            <person name="Getino M."/>
            <person name="Pursley I."/>
            <person name="Horton D.L."/>
            <person name="Alikhan N.F."/>
            <person name="Baker D."/>
            <person name="Gharbi K."/>
            <person name="Hall N."/>
            <person name="Watson M."/>
            <person name="Adriaenssens E.M."/>
            <person name="Foster-Nyarko E."/>
            <person name="Jarju S."/>
            <person name="Secka A."/>
            <person name="Antonio M."/>
            <person name="Oren A."/>
            <person name="Chaudhuri R.R."/>
            <person name="La Ragione R."/>
            <person name="Hildebrand F."/>
            <person name="Pallen M.J."/>
        </authorList>
    </citation>
    <scope>NUCLEOTIDE SEQUENCE</scope>
    <source>
        <strain evidence="2">10532</strain>
    </source>
</reference>
<evidence type="ECO:0000313" key="2">
    <source>
        <dbReference type="EMBL" id="MBO8458187.1"/>
    </source>
</evidence>
<proteinExistence type="inferred from homology"/>
<accession>A0A9D9HQN5</accession>
<feature type="transmembrane region" description="Helical" evidence="1">
    <location>
        <begin position="6"/>
        <end position="25"/>
    </location>
</feature>
<organism evidence="2 3">
    <name type="scientific">Candidatus Gallitreponema excrementavium</name>
    <dbReference type="NCBI Taxonomy" id="2840840"/>
    <lineage>
        <taxon>Bacteria</taxon>
        <taxon>Pseudomonadati</taxon>
        <taxon>Spirochaetota</taxon>
        <taxon>Spirochaetia</taxon>
        <taxon>Spirochaetales</taxon>
        <taxon>Candidatus Gallitreponema</taxon>
    </lineage>
</organism>
<keyword evidence="1" id="KW-1003">Cell membrane</keyword>
<gene>
    <name evidence="2" type="ORF">IAA81_08200</name>
</gene>
<feature type="transmembrane region" description="Helical" evidence="1">
    <location>
        <begin position="169"/>
        <end position="192"/>
    </location>
</feature>
<keyword evidence="1" id="KW-1133">Transmembrane helix</keyword>
<dbReference type="Proteomes" id="UP000823638">
    <property type="component" value="Unassembled WGS sequence"/>
</dbReference>
<feature type="transmembrane region" description="Helical" evidence="1">
    <location>
        <begin position="129"/>
        <end position="148"/>
    </location>
</feature>